<evidence type="ECO:0000313" key="2">
    <source>
        <dbReference type="Proteomes" id="UP001499854"/>
    </source>
</evidence>
<dbReference type="Pfam" id="PF01547">
    <property type="entry name" value="SBP_bac_1"/>
    <property type="match status" value="1"/>
</dbReference>
<gene>
    <name evidence="1" type="ORF">GCM10009838_55410</name>
</gene>
<dbReference type="PANTHER" id="PTHR43649">
    <property type="entry name" value="ARABINOSE-BINDING PROTEIN-RELATED"/>
    <property type="match status" value="1"/>
</dbReference>
<reference evidence="1 2" key="1">
    <citation type="journal article" date="2019" name="Int. J. Syst. Evol. Microbiol.">
        <title>The Global Catalogue of Microorganisms (GCM) 10K type strain sequencing project: providing services to taxonomists for standard genome sequencing and annotation.</title>
        <authorList>
            <consortium name="The Broad Institute Genomics Platform"/>
            <consortium name="The Broad Institute Genome Sequencing Center for Infectious Disease"/>
            <person name="Wu L."/>
            <person name="Ma J."/>
        </authorList>
    </citation>
    <scope>NUCLEOTIDE SEQUENCE [LARGE SCALE GENOMIC DNA]</scope>
    <source>
        <strain evidence="1 2">JCM 16013</strain>
    </source>
</reference>
<dbReference type="InterPro" id="IPR006059">
    <property type="entry name" value="SBP"/>
</dbReference>
<dbReference type="InterPro" id="IPR050490">
    <property type="entry name" value="Bact_solute-bd_prot1"/>
</dbReference>
<dbReference type="Gene3D" id="3.40.190.10">
    <property type="entry name" value="Periplasmic binding protein-like II"/>
    <property type="match status" value="2"/>
</dbReference>
<dbReference type="PROSITE" id="PS51318">
    <property type="entry name" value="TAT"/>
    <property type="match status" value="1"/>
</dbReference>
<dbReference type="SUPFAM" id="SSF53850">
    <property type="entry name" value="Periplasmic binding protein-like II"/>
    <property type="match status" value="1"/>
</dbReference>
<evidence type="ECO:0000313" key="1">
    <source>
        <dbReference type="EMBL" id="GAA1985914.1"/>
    </source>
</evidence>
<dbReference type="InterPro" id="IPR006311">
    <property type="entry name" value="TAT_signal"/>
</dbReference>
<dbReference type="EMBL" id="BAAAQM010000036">
    <property type="protein sequence ID" value="GAA1985914.1"/>
    <property type="molecule type" value="Genomic_DNA"/>
</dbReference>
<dbReference type="RefSeq" id="WP_344660059.1">
    <property type="nucleotide sequence ID" value="NZ_BAAAQM010000036.1"/>
</dbReference>
<comment type="caution">
    <text evidence="1">The sequence shown here is derived from an EMBL/GenBank/DDBJ whole genome shotgun (WGS) entry which is preliminary data.</text>
</comment>
<dbReference type="Proteomes" id="UP001499854">
    <property type="component" value="Unassembled WGS sequence"/>
</dbReference>
<proteinExistence type="predicted"/>
<name>A0ABN2SFX4_9ACTN</name>
<sequence length="445" mass="47862">MSSAQNSPYARGVSRRSLFRGAVGLAGVSALGIPALSACSSSKSSGGTGGDAGAATGTVTIGSNGSDPVPKKAFADLFAAANTATGLTTTVNTVDHNTFQQNISTYLQGTPDDIFTWFAGYRMQFFAQQGLLHDVNDVWDKIGGNFSDAIKAQSKGLDGKYYFVPDYYYPWGLFYSKSLWSSKGYTAPTTWDDFITLCKKMKSDGLSPVALGEQDGWPAMGTFDYINMRTNGYQFHIELMQGKQAWTDAKVKATFDHWTELLGYTSPGANGRKWQDAVTMVMNGQAGMCVHGLDQAGPVFQQAGKSDDLDFFAFPAIDPANGQDAVEAPIDGWMMSKKPKNHDGAVKLLQWLGTAPAQNTYLASSPNDVAAASNPDTSKYNTLQKKSIEFVSSAKQISQFMDRDANPTFVSTVMIPALQKFIGDPTSIGSALSDIESQKKTIYAG</sequence>
<dbReference type="PANTHER" id="PTHR43649:SF14">
    <property type="entry name" value="BLR3389 PROTEIN"/>
    <property type="match status" value="1"/>
</dbReference>
<accession>A0ABN2SFX4</accession>
<protein>
    <submittedName>
        <fullName evidence="1">ABC transporter substrate-binding protein</fullName>
    </submittedName>
</protein>
<organism evidence="1 2">
    <name type="scientific">Catenulispora subtropica</name>
    <dbReference type="NCBI Taxonomy" id="450798"/>
    <lineage>
        <taxon>Bacteria</taxon>
        <taxon>Bacillati</taxon>
        <taxon>Actinomycetota</taxon>
        <taxon>Actinomycetes</taxon>
        <taxon>Catenulisporales</taxon>
        <taxon>Catenulisporaceae</taxon>
        <taxon>Catenulispora</taxon>
    </lineage>
</organism>
<keyword evidence="2" id="KW-1185">Reference proteome</keyword>